<accession>A0ACB7SRI5</accession>
<protein>
    <submittedName>
        <fullName evidence="1">Uncharacterized protein</fullName>
    </submittedName>
</protein>
<evidence type="ECO:0000313" key="1">
    <source>
        <dbReference type="EMBL" id="KAH6936539.1"/>
    </source>
</evidence>
<keyword evidence="2" id="KW-1185">Reference proteome</keyword>
<sequence length="189" mass="21151">MALRGSAPLNFAIHAAIDNAAIYVARNPTHTELASSRKEDRVYREARLYEPVREEGSCLQGRPSSDFTSRPRTEHGRLKPRPCPSFPFERGPPAFFSQVHSRSDLFFTPAKVGRRRKGLTQKKKSGGPFPPPPIASTAANFRQHGKAKKKKEGRLLPFRGKRAQKLGKMRLDLDKGPGSRKEQRVAPGR</sequence>
<dbReference type="Proteomes" id="UP000821845">
    <property type="component" value="Chromosome 3"/>
</dbReference>
<gene>
    <name evidence="1" type="ORF">HPB50_019100</name>
</gene>
<organism evidence="1 2">
    <name type="scientific">Hyalomma asiaticum</name>
    <name type="common">Tick</name>
    <dbReference type="NCBI Taxonomy" id="266040"/>
    <lineage>
        <taxon>Eukaryota</taxon>
        <taxon>Metazoa</taxon>
        <taxon>Ecdysozoa</taxon>
        <taxon>Arthropoda</taxon>
        <taxon>Chelicerata</taxon>
        <taxon>Arachnida</taxon>
        <taxon>Acari</taxon>
        <taxon>Parasitiformes</taxon>
        <taxon>Ixodida</taxon>
        <taxon>Ixodoidea</taxon>
        <taxon>Ixodidae</taxon>
        <taxon>Hyalomminae</taxon>
        <taxon>Hyalomma</taxon>
    </lineage>
</organism>
<comment type="caution">
    <text evidence="1">The sequence shown here is derived from an EMBL/GenBank/DDBJ whole genome shotgun (WGS) entry which is preliminary data.</text>
</comment>
<name>A0ACB7SRI5_HYAAI</name>
<evidence type="ECO:0000313" key="2">
    <source>
        <dbReference type="Proteomes" id="UP000821845"/>
    </source>
</evidence>
<dbReference type="EMBL" id="CM023483">
    <property type="protein sequence ID" value="KAH6936539.1"/>
    <property type="molecule type" value="Genomic_DNA"/>
</dbReference>
<reference evidence="1" key="1">
    <citation type="submission" date="2020-05" db="EMBL/GenBank/DDBJ databases">
        <title>Large-scale comparative analyses of tick genomes elucidate their genetic diversity and vector capacities.</title>
        <authorList>
            <person name="Jia N."/>
            <person name="Wang J."/>
            <person name="Shi W."/>
            <person name="Du L."/>
            <person name="Sun Y."/>
            <person name="Zhan W."/>
            <person name="Jiang J."/>
            <person name="Wang Q."/>
            <person name="Zhang B."/>
            <person name="Ji P."/>
            <person name="Sakyi L.B."/>
            <person name="Cui X."/>
            <person name="Yuan T."/>
            <person name="Jiang B."/>
            <person name="Yang W."/>
            <person name="Lam T.T.-Y."/>
            <person name="Chang Q."/>
            <person name="Ding S."/>
            <person name="Wang X."/>
            <person name="Zhu J."/>
            <person name="Ruan X."/>
            <person name="Zhao L."/>
            <person name="Wei J."/>
            <person name="Que T."/>
            <person name="Du C."/>
            <person name="Cheng J."/>
            <person name="Dai P."/>
            <person name="Han X."/>
            <person name="Huang E."/>
            <person name="Gao Y."/>
            <person name="Liu J."/>
            <person name="Shao H."/>
            <person name="Ye R."/>
            <person name="Li L."/>
            <person name="Wei W."/>
            <person name="Wang X."/>
            <person name="Wang C."/>
            <person name="Yang T."/>
            <person name="Huo Q."/>
            <person name="Li W."/>
            <person name="Guo W."/>
            <person name="Chen H."/>
            <person name="Zhou L."/>
            <person name="Ni X."/>
            <person name="Tian J."/>
            <person name="Zhou Y."/>
            <person name="Sheng Y."/>
            <person name="Liu T."/>
            <person name="Pan Y."/>
            <person name="Xia L."/>
            <person name="Li J."/>
            <person name="Zhao F."/>
            <person name="Cao W."/>
        </authorList>
    </citation>
    <scope>NUCLEOTIDE SEQUENCE</scope>
    <source>
        <strain evidence="1">Hyas-2018</strain>
    </source>
</reference>
<proteinExistence type="predicted"/>